<gene>
    <name evidence="2" type="ORF">HETIRDRAFT_412335</name>
</gene>
<feature type="compositionally biased region" description="Low complexity" evidence="1">
    <location>
        <begin position="43"/>
        <end position="61"/>
    </location>
</feature>
<dbReference type="Proteomes" id="UP000030671">
    <property type="component" value="Unassembled WGS sequence"/>
</dbReference>
<dbReference type="GeneID" id="20673018"/>
<dbReference type="AlphaFoldDB" id="W4JRK1"/>
<reference evidence="2 3" key="1">
    <citation type="journal article" date="2012" name="New Phytol.">
        <title>Insight into trade-off between wood decay and parasitism from the genome of a fungal forest pathogen.</title>
        <authorList>
            <person name="Olson A."/>
            <person name="Aerts A."/>
            <person name="Asiegbu F."/>
            <person name="Belbahri L."/>
            <person name="Bouzid O."/>
            <person name="Broberg A."/>
            <person name="Canback B."/>
            <person name="Coutinho P.M."/>
            <person name="Cullen D."/>
            <person name="Dalman K."/>
            <person name="Deflorio G."/>
            <person name="van Diepen L.T."/>
            <person name="Dunand C."/>
            <person name="Duplessis S."/>
            <person name="Durling M."/>
            <person name="Gonthier P."/>
            <person name="Grimwood J."/>
            <person name="Fossdal C.G."/>
            <person name="Hansson D."/>
            <person name="Henrissat B."/>
            <person name="Hietala A."/>
            <person name="Himmelstrand K."/>
            <person name="Hoffmeister D."/>
            <person name="Hogberg N."/>
            <person name="James T.Y."/>
            <person name="Karlsson M."/>
            <person name="Kohler A."/>
            <person name="Kues U."/>
            <person name="Lee Y.H."/>
            <person name="Lin Y.C."/>
            <person name="Lind M."/>
            <person name="Lindquist E."/>
            <person name="Lombard V."/>
            <person name="Lucas S."/>
            <person name="Lunden K."/>
            <person name="Morin E."/>
            <person name="Murat C."/>
            <person name="Park J."/>
            <person name="Raffaello T."/>
            <person name="Rouze P."/>
            <person name="Salamov A."/>
            <person name="Schmutz J."/>
            <person name="Solheim H."/>
            <person name="Stahlberg J."/>
            <person name="Velez H."/>
            <person name="de Vries R.P."/>
            <person name="Wiebenga A."/>
            <person name="Woodward S."/>
            <person name="Yakovlev I."/>
            <person name="Garbelotto M."/>
            <person name="Martin F."/>
            <person name="Grigoriev I.V."/>
            <person name="Stenlid J."/>
        </authorList>
    </citation>
    <scope>NUCLEOTIDE SEQUENCE [LARGE SCALE GENOMIC DNA]</scope>
    <source>
        <strain evidence="2 3">TC 32-1</strain>
    </source>
</reference>
<accession>W4JRK1</accession>
<name>W4JRK1_HETIT</name>
<dbReference type="KEGG" id="hir:HETIRDRAFT_412335"/>
<feature type="region of interest" description="Disordered" evidence="1">
    <location>
        <begin position="43"/>
        <end position="67"/>
    </location>
</feature>
<keyword evidence="3" id="KW-1185">Reference proteome</keyword>
<sequence length="89" mass="9793">METNVHAAEKDCVNDTSSVKKMAIRAYTPLDIQFYDSPLRLEQSASAQPTSTSTSESASTPRDAHPCRIYIVSHARSQPSLSTMIHRGL</sequence>
<dbReference type="HOGENOM" id="CLU_2455009_0_0_1"/>
<protein>
    <submittedName>
        <fullName evidence="2">Uncharacterized protein</fullName>
    </submittedName>
</protein>
<dbReference type="EMBL" id="KI925465">
    <property type="protein sequence ID" value="ETW76202.1"/>
    <property type="molecule type" value="Genomic_DNA"/>
</dbReference>
<evidence type="ECO:0000313" key="2">
    <source>
        <dbReference type="EMBL" id="ETW76202.1"/>
    </source>
</evidence>
<organism evidence="2 3">
    <name type="scientific">Heterobasidion irregulare (strain TC 32-1)</name>
    <dbReference type="NCBI Taxonomy" id="747525"/>
    <lineage>
        <taxon>Eukaryota</taxon>
        <taxon>Fungi</taxon>
        <taxon>Dikarya</taxon>
        <taxon>Basidiomycota</taxon>
        <taxon>Agaricomycotina</taxon>
        <taxon>Agaricomycetes</taxon>
        <taxon>Russulales</taxon>
        <taxon>Bondarzewiaceae</taxon>
        <taxon>Heterobasidion</taxon>
        <taxon>Heterobasidion annosum species complex</taxon>
    </lineage>
</organism>
<evidence type="ECO:0000313" key="3">
    <source>
        <dbReference type="Proteomes" id="UP000030671"/>
    </source>
</evidence>
<dbReference type="InParanoid" id="W4JRK1"/>
<dbReference type="RefSeq" id="XP_009552410.1">
    <property type="nucleotide sequence ID" value="XM_009554115.1"/>
</dbReference>
<evidence type="ECO:0000256" key="1">
    <source>
        <dbReference type="SAM" id="MobiDB-lite"/>
    </source>
</evidence>
<proteinExistence type="predicted"/>